<keyword evidence="2" id="KW-1185">Reference proteome</keyword>
<proteinExistence type="predicted"/>
<dbReference type="EMBL" id="JAGGLD010000001">
    <property type="protein sequence ID" value="MBP1999020.1"/>
    <property type="molecule type" value="Genomic_DNA"/>
</dbReference>
<accession>A0ABS4JBG7</accession>
<organism evidence="1 2">
    <name type="scientific">Paenibacillus shirakamiensis</name>
    <dbReference type="NCBI Taxonomy" id="1265935"/>
    <lineage>
        <taxon>Bacteria</taxon>
        <taxon>Bacillati</taxon>
        <taxon>Bacillota</taxon>
        <taxon>Bacilli</taxon>
        <taxon>Bacillales</taxon>
        <taxon>Paenibacillaceae</taxon>
        <taxon>Paenibacillus</taxon>
    </lineage>
</organism>
<evidence type="ECO:0000313" key="1">
    <source>
        <dbReference type="EMBL" id="MBP1999020.1"/>
    </source>
</evidence>
<dbReference type="Proteomes" id="UP001519288">
    <property type="component" value="Unassembled WGS sequence"/>
</dbReference>
<gene>
    <name evidence="1" type="ORF">J2Z69_000039</name>
</gene>
<reference evidence="1 2" key="1">
    <citation type="submission" date="2021-03" db="EMBL/GenBank/DDBJ databases">
        <title>Genomic Encyclopedia of Type Strains, Phase IV (KMG-IV): sequencing the most valuable type-strain genomes for metagenomic binning, comparative biology and taxonomic classification.</title>
        <authorList>
            <person name="Goeker M."/>
        </authorList>
    </citation>
    <scope>NUCLEOTIDE SEQUENCE [LARGE SCALE GENOMIC DNA]</scope>
    <source>
        <strain evidence="1 2">DSM 26806</strain>
    </source>
</reference>
<comment type="caution">
    <text evidence="1">The sequence shown here is derived from an EMBL/GenBank/DDBJ whole genome shotgun (WGS) entry which is preliminary data.</text>
</comment>
<protein>
    <submittedName>
        <fullName evidence="1">Uncharacterized protein</fullName>
    </submittedName>
</protein>
<name>A0ABS4JBG7_9BACL</name>
<sequence>MNILIDSGIHVGTRFKEEIERELQKWEGCASP</sequence>
<evidence type="ECO:0000313" key="2">
    <source>
        <dbReference type="Proteomes" id="UP001519288"/>
    </source>
</evidence>